<dbReference type="InterPro" id="IPR008921">
    <property type="entry name" value="DNA_pol3_clamp-load_cplx_C"/>
</dbReference>
<dbReference type="InterPro" id="IPR010372">
    <property type="entry name" value="DNA_pol3_delta_N"/>
</dbReference>
<dbReference type="PANTHER" id="PTHR34388">
    <property type="entry name" value="DNA POLYMERASE III SUBUNIT DELTA"/>
    <property type="match status" value="1"/>
</dbReference>
<dbReference type="InterPro" id="IPR027417">
    <property type="entry name" value="P-loop_NTPase"/>
</dbReference>
<dbReference type="AlphaFoldDB" id="A0A1F7TM57"/>
<evidence type="ECO:0000256" key="4">
    <source>
        <dbReference type="ARBA" id="ARBA00022695"/>
    </source>
</evidence>
<organism evidence="11 12">
    <name type="scientific">Candidatus Uhrbacteria bacterium RIFCSPHIGHO2_01_FULL_63_20</name>
    <dbReference type="NCBI Taxonomy" id="1802385"/>
    <lineage>
        <taxon>Bacteria</taxon>
        <taxon>Candidatus Uhriibacteriota</taxon>
    </lineage>
</organism>
<keyword evidence="4" id="KW-0548">Nucleotidyltransferase</keyword>
<evidence type="ECO:0000313" key="12">
    <source>
        <dbReference type="Proteomes" id="UP000177885"/>
    </source>
</evidence>
<protein>
    <recommendedName>
        <fullName evidence="2">DNA polymerase III subunit delta</fullName>
        <ecNumber evidence="1">2.7.7.7</ecNumber>
    </recommendedName>
</protein>
<keyword evidence="6" id="KW-0239">DNA-directed DNA polymerase</keyword>
<dbReference type="STRING" id="1802385.A2856_01085"/>
<evidence type="ECO:0000313" key="11">
    <source>
        <dbReference type="EMBL" id="OGL67060.1"/>
    </source>
</evidence>
<dbReference type="EMBL" id="MGDT01000004">
    <property type="protein sequence ID" value="OGL67060.1"/>
    <property type="molecule type" value="Genomic_DNA"/>
</dbReference>
<dbReference type="SUPFAM" id="SSF52540">
    <property type="entry name" value="P-loop containing nucleoside triphosphate hydrolases"/>
    <property type="match status" value="1"/>
</dbReference>
<evidence type="ECO:0000256" key="3">
    <source>
        <dbReference type="ARBA" id="ARBA00022679"/>
    </source>
</evidence>
<evidence type="ECO:0000259" key="9">
    <source>
        <dbReference type="Pfam" id="PF06144"/>
    </source>
</evidence>
<evidence type="ECO:0000256" key="5">
    <source>
        <dbReference type="ARBA" id="ARBA00022705"/>
    </source>
</evidence>
<dbReference type="PANTHER" id="PTHR34388:SF1">
    <property type="entry name" value="DNA POLYMERASE III SUBUNIT DELTA"/>
    <property type="match status" value="1"/>
</dbReference>
<accession>A0A1F7TM57</accession>
<dbReference type="GO" id="GO:0006261">
    <property type="term" value="P:DNA-templated DNA replication"/>
    <property type="evidence" value="ECO:0007669"/>
    <property type="project" value="TreeGrafter"/>
</dbReference>
<dbReference type="InterPro" id="IPR048466">
    <property type="entry name" value="DNA_pol3_delta-like_C"/>
</dbReference>
<comment type="catalytic activity">
    <reaction evidence="8">
        <text>DNA(n) + a 2'-deoxyribonucleoside 5'-triphosphate = DNA(n+1) + diphosphate</text>
        <dbReference type="Rhea" id="RHEA:22508"/>
        <dbReference type="Rhea" id="RHEA-COMP:17339"/>
        <dbReference type="Rhea" id="RHEA-COMP:17340"/>
        <dbReference type="ChEBI" id="CHEBI:33019"/>
        <dbReference type="ChEBI" id="CHEBI:61560"/>
        <dbReference type="ChEBI" id="CHEBI:173112"/>
        <dbReference type="EC" id="2.7.7.7"/>
    </reaction>
</comment>
<dbReference type="Proteomes" id="UP000177885">
    <property type="component" value="Unassembled WGS sequence"/>
</dbReference>
<keyword evidence="3" id="KW-0808">Transferase</keyword>
<dbReference type="InterPro" id="IPR005790">
    <property type="entry name" value="DNA_polIII_delta"/>
</dbReference>
<reference evidence="11 12" key="1">
    <citation type="journal article" date="2016" name="Nat. Commun.">
        <title>Thousands of microbial genomes shed light on interconnected biogeochemical processes in an aquifer system.</title>
        <authorList>
            <person name="Anantharaman K."/>
            <person name="Brown C.T."/>
            <person name="Hug L.A."/>
            <person name="Sharon I."/>
            <person name="Castelle C.J."/>
            <person name="Probst A.J."/>
            <person name="Thomas B.C."/>
            <person name="Singh A."/>
            <person name="Wilkins M.J."/>
            <person name="Karaoz U."/>
            <person name="Brodie E.L."/>
            <person name="Williams K.H."/>
            <person name="Hubbard S.S."/>
            <person name="Banfield J.F."/>
        </authorList>
    </citation>
    <scope>NUCLEOTIDE SEQUENCE [LARGE SCALE GENOMIC DNA]</scope>
</reference>
<evidence type="ECO:0000256" key="2">
    <source>
        <dbReference type="ARBA" id="ARBA00017703"/>
    </source>
</evidence>
<gene>
    <name evidence="11" type="ORF">A2856_01085</name>
</gene>
<dbReference type="GO" id="GO:0009360">
    <property type="term" value="C:DNA polymerase III complex"/>
    <property type="evidence" value="ECO:0007669"/>
    <property type="project" value="InterPro"/>
</dbReference>
<dbReference type="GO" id="GO:0003677">
    <property type="term" value="F:DNA binding"/>
    <property type="evidence" value="ECO:0007669"/>
    <property type="project" value="InterPro"/>
</dbReference>
<comment type="similarity">
    <text evidence="7">Belongs to the DNA polymerase HolA subunit family.</text>
</comment>
<dbReference type="NCBIfam" id="TIGR01128">
    <property type="entry name" value="holA"/>
    <property type="match status" value="1"/>
</dbReference>
<dbReference type="GO" id="GO:0003887">
    <property type="term" value="F:DNA-directed DNA polymerase activity"/>
    <property type="evidence" value="ECO:0007669"/>
    <property type="project" value="UniProtKB-KW"/>
</dbReference>
<name>A0A1F7TM57_9BACT</name>
<dbReference type="Gene3D" id="1.10.8.60">
    <property type="match status" value="1"/>
</dbReference>
<dbReference type="Pfam" id="PF21694">
    <property type="entry name" value="DNA_pol3_delta_C"/>
    <property type="match status" value="1"/>
</dbReference>
<dbReference type="Gene3D" id="3.40.50.300">
    <property type="entry name" value="P-loop containing nucleotide triphosphate hydrolases"/>
    <property type="match status" value="1"/>
</dbReference>
<keyword evidence="5" id="KW-0235">DNA replication</keyword>
<comment type="caution">
    <text evidence="11">The sequence shown here is derived from an EMBL/GenBank/DDBJ whole genome shotgun (WGS) entry which is preliminary data.</text>
</comment>
<evidence type="ECO:0000259" key="10">
    <source>
        <dbReference type="Pfam" id="PF21694"/>
    </source>
</evidence>
<evidence type="ECO:0000256" key="7">
    <source>
        <dbReference type="ARBA" id="ARBA00034754"/>
    </source>
</evidence>
<proteinExistence type="inferred from homology"/>
<dbReference type="SUPFAM" id="SSF48019">
    <property type="entry name" value="post-AAA+ oligomerization domain-like"/>
    <property type="match status" value="1"/>
</dbReference>
<evidence type="ECO:0000256" key="6">
    <source>
        <dbReference type="ARBA" id="ARBA00022932"/>
    </source>
</evidence>
<feature type="domain" description="DNA polymerase III delta N-terminal" evidence="9">
    <location>
        <begin position="4"/>
        <end position="122"/>
    </location>
</feature>
<dbReference type="EC" id="2.7.7.7" evidence="1"/>
<sequence length="324" mass="35806">MLIIVYGEDSFRVQEKVRTLTEAFRKKFDPSGMNLATFGSPSTGSGHIEIGEVMQSARSMPFMGEKRMVVVRDLISKSKKGDEETWAALKEVPDSTIAVLWESDEAKTIEKKPLFKALKDAADLHLYPFPALEGSALTKWVTERVVSRGGKIAPAAAFELSERVGGDLWHADAEICKLVAFANQSQIDVAHVRELVRPSFEGEIFAFIDAVSQRNGKEAFRLLSQERSAGSEDHYLLAMLARQIRILLGVRAMMDENPRVTKDEIANELALHPFVAQKSMAAAKRFTLPELMRAHDAIFEREVGVKSGMDPAAAVDLMAAELSA</sequence>
<feature type="domain" description="DNA polymerase III delta subunit-like C-terminal" evidence="10">
    <location>
        <begin position="202"/>
        <end position="319"/>
    </location>
</feature>
<dbReference type="Gene3D" id="1.20.272.10">
    <property type="match status" value="1"/>
</dbReference>
<dbReference type="Pfam" id="PF06144">
    <property type="entry name" value="DNA_pol3_delta"/>
    <property type="match status" value="1"/>
</dbReference>
<evidence type="ECO:0000256" key="1">
    <source>
        <dbReference type="ARBA" id="ARBA00012417"/>
    </source>
</evidence>
<evidence type="ECO:0000256" key="8">
    <source>
        <dbReference type="ARBA" id="ARBA00049244"/>
    </source>
</evidence>